<dbReference type="EMBL" id="JBAPLV010000015">
    <property type="protein sequence ID" value="MEI4279696.1"/>
    <property type="molecule type" value="Genomic_DNA"/>
</dbReference>
<keyword evidence="3" id="KW-1185">Reference proteome</keyword>
<accession>A0ABU8E7S2</accession>
<feature type="region of interest" description="Disordered" evidence="1">
    <location>
        <begin position="1"/>
        <end position="23"/>
    </location>
</feature>
<dbReference type="Pfam" id="PF14430">
    <property type="entry name" value="Imm1"/>
    <property type="match status" value="1"/>
</dbReference>
<dbReference type="RefSeq" id="WP_380094987.1">
    <property type="nucleotide sequence ID" value="NZ_JBHTEX010000001.1"/>
</dbReference>
<protein>
    <submittedName>
        <fullName evidence="2">Imm1 family immunity protein</fullName>
    </submittedName>
</protein>
<evidence type="ECO:0000313" key="2">
    <source>
        <dbReference type="EMBL" id="MEI4279696.1"/>
    </source>
</evidence>
<organism evidence="2 3">
    <name type="scientific">Klenkia terrae</name>
    <dbReference type="NCBI Taxonomy" id="1052259"/>
    <lineage>
        <taxon>Bacteria</taxon>
        <taxon>Bacillati</taxon>
        <taxon>Actinomycetota</taxon>
        <taxon>Actinomycetes</taxon>
        <taxon>Geodermatophilales</taxon>
        <taxon>Geodermatophilaceae</taxon>
        <taxon>Klenkia</taxon>
    </lineage>
</organism>
<dbReference type="InterPro" id="IPR025680">
    <property type="entry name" value="DddI"/>
</dbReference>
<gene>
    <name evidence="2" type="ORF">UXQ13_14600</name>
</gene>
<evidence type="ECO:0000313" key="3">
    <source>
        <dbReference type="Proteomes" id="UP001373496"/>
    </source>
</evidence>
<name>A0ABU8E7S2_9ACTN</name>
<dbReference type="Proteomes" id="UP001373496">
    <property type="component" value="Unassembled WGS sequence"/>
</dbReference>
<proteinExistence type="predicted"/>
<comment type="caution">
    <text evidence="2">The sequence shown here is derived from an EMBL/GenBank/DDBJ whole genome shotgun (WGS) entry which is preliminary data.</text>
</comment>
<sequence length="131" mass="13443">MSTGTDVTMTWDGDGDRDPLSAPTTTDLTAAIERLDGARWSLVTVHRADGDLVVGGSAARGLIVYADLGPGRCWTALGTDRAGEDEVELVAGGQPGNYPSRVVLGLDAAVAAAAAFLTTGSLAPEIGWEEN</sequence>
<reference evidence="2 3" key="1">
    <citation type="submission" date="2024-03" db="EMBL/GenBank/DDBJ databases">
        <title>Draft genome sequence of Klenkia terrae.</title>
        <authorList>
            <person name="Duangmal K."/>
            <person name="Chantavorakit T."/>
        </authorList>
    </citation>
    <scope>NUCLEOTIDE SEQUENCE [LARGE SCALE GENOMIC DNA]</scope>
    <source>
        <strain evidence="2 3">JCM 17786</strain>
    </source>
</reference>
<evidence type="ECO:0000256" key="1">
    <source>
        <dbReference type="SAM" id="MobiDB-lite"/>
    </source>
</evidence>